<name>Q21PZ0_ALBFT</name>
<dbReference type="AlphaFoldDB" id="Q21PZ0"/>
<evidence type="ECO:0000256" key="1">
    <source>
        <dbReference type="SAM" id="SignalP"/>
    </source>
</evidence>
<gene>
    <name evidence="2" type="ordered locus">Rfer_4469</name>
</gene>
<feature type="signal peptide" evidence="1">
    <location>
        <begin position="1"/>
        <end position="28"/>
    </location>
</feature>
<feature type="chain" id="PRO_5004200348" evidence="1">
    <location>
        <begin position="29"/>
        <end position="644"/>
    </location>
</feature>
<proteinExistence type="predicted"/>
<keyword evidence="3" id="KW-1185">Reference proteome</keyword>
<dbReference type="KEGG" id="rfr:Rfer_4469"/>
<dbReference type="OrthoDB" id="5445630at2"/>
<evidence type="ECO:0000313" key="2">
    <source>
        <dbReference type="EMBL" id="ABD72155.1"/>
    </source>
</evidence>
<organism evidence="2 3">
    <name type="scientific">Albidiferax ferrireducens (strain ATCC BAA-621 / DSM 15236 / T118)</name>
    <name type="common">Rhodoferax ferrireducens</name>
    <dbReference type="NCBI Taxonomy" id="338969"/>
    <lineage>
        <taxon>Bacteria</taxon>
        <taxon>Pseudomonadati</taxon>
        <taxon>Pseudomonadota</taxon>
        <taxon>Betaproteobacteria</taxon>
        <taxon>Burkholderiales</taxon>
        <taxon>Comamonadaceae</taxon>
        <taxon>Rhodoferax</taxon>
    </lineage>
</organism>
<dbReference type="EMBL" id="CP000268">
    <property type="protein sequence ID" value="ABD72155.1"/>
    <property type="molecule type" value="Genomic_DNA"/>
</dbReference>
<keyword evidence="2" id="KW-0614">Plasmid</keyword>
<dbReference type="HOGENOM" id="CLU_425054_0_0_4"/>
<sequence precursor="true">MIPHLVRFIKRAISALLILFQIANPAHADLAGDMQNIFGNQLKLAVSQQLASIIGIHAPNNPAAERALTALMSQKANSASLIFDSPLTPQFGSGSGPQVSIEIYDPANFIQTQKQVARWKAFVRLTKNKPALTESDLTEAAQALLPFLRYYAHGLTSGPQAAGNTITVPPGAEIAFSLAGYCMDRTAPAPMSGEKLQLVPITQLVPETALPVYQAMMQFSAANIDKRSEIQNLVWGLRHAADPYPPIKELNSRQTALLDEAAVNGAQSYTDYLSAQSQASKATEAQKQLYRTIMGGIQSKLNITLPDATRTGYSEQDTNSLIAALTRMPVEGVPQAKSEYSLLTDGVAAKTIASNLHKINVQVRNTTALPFTFDANSYAGQSTRVTQRVAFGGIDNANIPSGPSAVQRLQDVLQKLEIAPLKRFQAQIQQFIDRNAGLAGDGRLKLAGLALATAMNQVLLPTSGLDVAALAMPLGKLGGVVERIGAKEVLAVEQAAKDFLIARHEALGVVTGRWTAVEPGPLAEKYAETFAGSRYSGIVLAEDTTLYRAGSGAPGKELGEYLSLDPADGILQTRVDRAIQPVWPGGALSVIDTSYAVKVPAGTTVYTGKIGYQGGFYLGGNWQIVVPTPWKIPGVVATKIGVLK</sequence>
<dbReference type="RefSeq" id="WP_011458584.1">
    <property type="nucleotide sequence ID" value="NC_007901.1"/>
</dbReference>
<accession>Q21PZ0</accession>
<geneLocation type="plasmid" evidence="3">
    <name>pDSM15236</name>
</geneLocation>
<protein>
    <submittedName>
        <fullName evidence="2">Uncharacterized protein</fullName>
    </submittedName>
</protein>
<evidence type="ECO:0000313" key="3">
    <source>
        <dbReference type="Proteomes" id="UP000008332"/>
    </source>
</evidence>
<dbReference type="Proteomes" id="UP000008332">
    <property type="component" value="Plasmid unnamed1"/>
</dbReference>
<keyword evidence="1" id="KW-0732">Signal</keyword>
<dbReference type="eggNOG" id="COG3210">
    <property type="taxonomic scope" value="Bacteria"/>
</dbReference>
<reference evidence="3" key="1">
    <citation type="submission" date="2006-02" db="EMBL/GenBank/DDBJ databases">
        <title>Complete sequence of plasmid 1 of Rhodoferax ferrireducens DSM 15236.</title>
        <authorList>
            <person name="Copeland A."/>
            <person name="Lucas S."/>
            <person name="Lapidus A."/>
            <person name="Barry K."/>
            <person name="Detter J.C."/>
            <person name="Glavina del Rio T."/>
            <person name="Hammon N."/>
            <person name="Israni S."/>
            <person name="Pitluck S."/>
            <person name="Brettin T."/>
            <person name="Bruce D."/>
            <person name="Han C."/>
            <person name="Tapia R."/>
            <person name="Gilna P."/>
            <person name="Kiss H."/>
            <person name="Schmutz J."/>
            <person name="Larimer F."/>
            <person name="Land M."/>
            <person name="Kyrpides N."/>
            <person name="Ivanova N."/>
            <person name="Richardson P."/>
        </authorList>
    </citation>
    <scope>NUCLEOTIDE SEQUENCE [LARGE SCALE GENOMIC DNA]</scope>
    <source>
        <strain evidence="3">ATCC BAA-621 / DSM 15236 / T118</strain>
        <plasmid evidence="3">Plasmid pDSM15236</plasmid>
    </source>
</reference>